<dbReference type="EMBL" id="LAJE02000130">
    <property type="protein sequence ID" value="OEO31741.1"/>
    <property type="molecule type" value="Genomic_DNA"/>
</dbReference>
<dbReference type="InterPro" id="IPR001279">
    <property type="entry name" value="Metallo-B-lactamas"/>
</dbReference>
<dbReference type="CDD" id="cd16278">
    <property type="entry name" value="metallo-hydrolase-like_MBL-fold"/>
    <property type="match status" value="1"/>
</dbReference>
<dbReference type="Gene3D" id="1.10.10.10">
    <property type="entry name" value="Winged helix-like DNA-binding domain superfamily/Winged helix DNA-binding domain"/>
    <property type="match status" value="1"/>
</dbReference>
<comment type="caution">
    <text evidence="2">The sequence shown here is derived from an EMBL/GenBank/DDBJ whole genome shotgun (WGS) entry which is preliminary data.</text>
</comment>
<evidence type="ECO:0000313" key="3">
    <source>
        <dbReference type="Proteomes" id="UP000095463"/>
    </source>
</evidence>
<feature type="domain" description="Metallo-beta-lactamase" evidence="1">
    <location>
        <begin position="43"/>
        <end position="219"/>
    </location>
</feature>
<dbReference type="SUPFAM" id="SSF56281">
    <property type="entry name" value="Metallo-hydrolase/oxidoreductase"/>
    <property type="match status" value="1"/>
</dbReference>
<dbReference type="SMART" id="SM00849">
    <property type="entry name" value="Lactamase_B"/>
    <property type="match status" value="1"/>
</dbReference>
<dbReference type="InterPro" id="IPR036866">
    <property type="entry name" value="RibonucZ/Hydroxyglut_hydro"/>
</dbReference>
<dbReference type="PANTHER" id="PTHR23131">
    <property type="entry name" value="ENDORIBONUCLEASE LACTB2"/>
    <property type="match status" value="1"/>
</dbReference>
<sequence>MAGQTPALSFNTTFDAATGHPVMVAPGLVRITAPNAGPYTFKGTNSFIVGNDRVAVIDPGPDDGAHLAALTSAIAGRPVDAIILTHTHIDHSALVPKLKAATGAPVWSGGKHRLSRARRLFEVNAVGGESDWSLMPDRGLQDGEQLVIDGITLEVIATPGHCANHLGFGLVGTPWLLTGDHIMGWNSTLVSVPDGSMADYLHSLEKVIGLGYASYAPAHGGVIEDGPDYARALLAHRQERNRQVVAAVNGGARRIGDLLAPIYPQLALPLHGAALMTLKAHVEYLVDRGLIGATYGPFGTTLFPSRA</sequence>
<evidence type="ECO:0000259" key="1">
    <source>
        <dbReference type="SMART" id="SM00849"/>
    </source>
</evidence>
<dbReference type="Gene3D" id="3.60.15.10">
    <property type="entry name" value="Ribonuclease Z/Hydroxyacylglutathione hydrolase-like"/>
    <property type="match status" value="1"/>
</dbReference>
<dbReference type="InterPro" id="IPR036388">
    <property type="entry name" value="WH-like_DNA-bd_sf"/>
</dbReference>
<keyword evidence="3" id="KW-1185">Reference proteome</keyword>
<proteinExistence type="predicted"/>
<gene>
    <name evidence="2" type="ORF">VW23_014860</name>
</gene>
<dbReference type="InterPro" id="IPR050662">
    <property type="entry name" value="Sec-metab_biosynth-thioest"/>
</dbReference>
<organism evidence="2 3">
    <name type="scientific">Devosia insulae DS-56</name>
    <dbReference type="NCBI Taxonomy" id="1116389"/>
    <lineage>
        <taxon>Bacteria</taxon>
        <taxon>Pseudomonadati</taxon>
        <taxon>Pseudomonadota</taxon>
        <taxon>Alphaproteobacteria</taxon>
        <taxon>Hyphomicrobiales</taxon>
        <taxon>Devosiaceae</taxon>
        <taxon>Devosia</taxon>
    </lineage>
</organism>
<protein>
    <recommendedName>
        <fullName evidence="1">Metallo-beta-lactamase domain-containing protein</fullName>
    </recommendedName>
</protein>
<name>A0A1E5XT10_9HYPH</name>
<evidence type="ECO:0000313" key="2">
    <source>
        <dbReference type="EMBL" id="OEO31741.1"/>
    </source>
</evidence>
<dbReference type="PANTHER" id="PTHR23131:SF0">
    <property type="entry name" value="ENDORIBONUCLEASE LACTB2"/>
    <property type="match status" value="1"/>
</dbReference>
<dbReference type="AlphaFoldDB" id="A0A1E5XT10"/>
<reference evidence="2 3" key="1">
    <citation type="journal article" date="2015" name="Genome Announc.">
        <title>Genome Assemblies of Three Soil-Associated Devosia species: D. insulae, D. limi, and D. soli.</title>
        <authorList>
            <person name="Hassan Y.I."/>
            <person name="Lepp D."/>
            <person name="Zhou T."/>
        </authorList>
    </citation>
    <scope>NUCLEOTIDE SEQUENCE [LARGE SCALE GENOMIC DNA]</scope>
    <source>
        <strain evidence="2 3">DS-56</strain>
    </source>
</reference>
<dbReference type="RefSeq" id="WP_069909089.1">
    <property type="nucleotide sequence ID" value="NZ_LAJE02000130.1"/>
</dbReference>
<dbReference type="Pfam" id="PF00753">
    <property type="entry name" value="Lactamase_B"/>
    <property type="match status" value="1"/>
</dbReference>
<dbReference type="OrthoDB" id="9788263at2"/>
<dbReference type="Proteomes" id="UP000095463">
    <property type="component" value="Unassembled WGS sequence"/>
</dbReference>
<accession>A0A1E5XT10</accession>